<name>A0A1X6MV41_9APHY</name>
<evidence type="ECO:0000256" key="3">
    <source>
        <dbReference type="ARBA" id="ARBA00022679"/>
    </source>
</evidence>
<dbReference type="OrthoDB" id="8068875at2759"/>
<dbReference type="GO" id="GO:0061630">
    <property type="term" value="F:ubiquitin protein ligase activity"/>
    <property type="evidence" value="ECO:0007669"/>
    <property type="project" value="UniProtKB-EC"/>
</dbReference>
<dbReference type="RefSeq" id="XP_024336876.1">
    <property type="nucleotide sequence ID" value="XM_024486357.1"/>
</dbReference>
<dbReference type="EMBL" id="KZ110601">
    <property type="protein sequence ID" value="OSX60082.1"/>
    <property type="molecule type" value="Genomic_DNA"/>
</dbReference>
<evidence type="ECO:0000313" key="5">
    <source>
        <dbReference type="EMBL" id="OSX60082.1"/>
    </source>
</evidence>
<dbReference type="GeneID" id="36331306"/>
<gene>
    <name evidence="5" type="ORF">POSPLADRAFT_1149875</name>
</gene>
<accession>A0A1X6MV41</accession>
<dbReference type="STRING" id="670580.A0A1X6MV41"/>
<protein>
    <recommendedName>
        <fullName evidence="2">HECT-type E3 ubiquitin transferase</fullName>
        <ecNumber evidence="2">2.3.2.26</ecNumber>
    </recommendedName>
</protein>
<dbReference type="InterPro" id="IPR044611">
    <property type="entry name" value="E3A/B/C-like"/>
</dbReference>
<dbReference type="GO" id="GO:0006511">
    <property type="term" value="P:ubiquitin-dependent protein catabolic process"/>
    <property type="evidence" value="ECO:0007669"/>
    <property type="project" value="TreeGrafter"/>
</dbReference>
<reference evidence="5 6" key="1">
    <citation type="submission" date="2017-04" db="EMBL/GenBank/DDBJ databases">
        <title>Genome Sequence of the Model Brown-Rot Fungus Postia placenta SB12.</title>
        <authorList>
            <consortium name="DOE Joint Genome Institute"/>
            <person name="Gaskell J."/>
            <person name="Kersten P."/>
            <person name="Larrondo L.F."/>
            <person name="Canessa P."/>
            <person name="Martinez D."/>
            <person name="Hibbett D."/>
            <person name="Schmoll M."/>
            <person name="Kubicek C.P."/>
            <person name="Martinez A.T."/>
            <person name="Yadav J."/>
            <person name="Master E."/>
            <person name="Magnuson J.K."/>
            <person name="James T."/>
            <person name="Yaver D."/>
            <person name="Berka R."/>
            <person name="Labutti K."/>
            <person name="Lipzen A."/>
            <person name="Aerts A."/>
            <person name="Barry K."/>
            <person name="Henrissat B."/>
            <person name="Blanchette R."/>
            <person name="Grigoriev I."/>
            <person name="Cullen D."/>
        </authorList>
    </citation>
    <scope>NUCLEOTIDE SEQUENCE [LARGE SCALE GENOMIC DNA]</scope>
    <source>
        <strain evidence="5 6">MAD-698-R-SB12</strain>
    </source>
</reference>
<dbReference type="PANTHER" id="PTHR45700:SF2">
    <property type="entry name" value="UBIQUITIN-PROTEIN LIGASE E3C"/>
    <property type="match status" value="1"/>
</dbReference>
<evidence type="ECO:0000313" key="6">
    <source>
        <dbReference type="Proteomes" id="UP000194127"/>
    </source>
</evidence>
<feature type="region of interest" description="Disordered" evidence="4">
    <location>
        <begin position="329"/>
        <end position="375"/>
    </location>
</feature>
<proteinExistence type="predicted"/>
<organism evidence="5 6">
    <name type="scientific">Postia placenta MAD-698-R-SB12</name>
    <dbReference type="NCBI Taxonomy" id="670580"/>
    <lineage>
        <taxon>Eukaryota</taxon>
        <taxon>Fungi</taxon>
        <taxon>Dikarya</taxon>
        <taxon>Basidiomycota</taxon>
        <taxon>Agaricomycotina</taxon>
        <taxon>Agaricomycetes</taxon>
        <taxon>Polyporales</taxon>
        <taxon>Adustoporiaceae</taxon>
        <taxon>Rhodonia</taxon>
    </lineage>
</organism>
<sequence>MFPLFGDDPSGKRRNIDLGGDRATAAFSDILNDAKIQRSQRLELKRKQDSAVRIQAWWRGITQLRSVRQDLRRAFEQDVSGIRGLRCLVLLGQDQHALGLWSTTVSGRAQGKCQNKTQASRLHSAPDILHHSEENWCVLLRKTSSMLLRSLATDPQSQYAVSHLNVLTQLLSNTPAAPEYVQYLLRHGFYQLLGQALVQIPVESKASPILPPLVSLLTVPLTHSDLLQVCLRDIVAHILTIPLLPNRLPLQSLTLLSARLPISSFNLISSSISDIVDSSPLSAVEPKIHLLANLVMFTPPRYAKLTATALDTYLQLTAMLMNALPTRALEPPLPKQDPARSWADDDDDSDNESTPQVTVVTSFDMNPAPPPLPQLDKRTLTRLQTYPSVQHLTSLLSAVQHHPSRLSFIAFCFALTTVWPAKRDKVLGTVVAFNGGGLVREVYRLYVRSSPLGRDEQSSAVTNPDYAEAWPPLLFLADLYTQALLTMGDDEFFAPAGSGGAGGARNPLTLDELVVFSRKLLNIAFVLYWREDPSSVQQDGVPGLGAVKWETVRDKLTKCLQAIHAREYVYAFWSQLA</sequence>
<dbReference type="AlphaFoldDB" id="A0A1X6MV41"/>
<keyword evidence="6" id="KW-1185">Reference proteome</keyword>
<dbReference type="CDD" id="cd23766">
    <property type="entry name" value="IQCG"/>
    <property type="match status" value="1"/>
</dbReference>
<keyword evidence="3" id="KW-0808">Transferase</keyword>
<feature type="compositionally biased region" description="Polar residues" evidence="4">
    <location>
        <begin position="352"/>
        <end position="364"/>
    </location>
</feature>
<dbReference type="GO" id="GO:0000209">
    <property type="term" value="P:protein polyubiquitination"/>
    <property type="evidence" value="ECO:0007669"/>
    <property type="project" value="InterPro"/>
</dbReference>
<comment type="catalytic activity">
    <reaction evidence="1">
        <text>S-ubiquitinyl-[E2 ubiquitin-conjugating enzyme]-L-cysteine + [acceptor protein]-L-lysine = [E2 ubiquitin-conjugating enzyme]-L-cysteine + N(6)-ubiquitinyl-[acceptor protein]-L-lysine.</text>
        <dbReference type="EC" id="2.3.2.26"/>
    </reaction>
</comment>
<dbReference type="PANTHER" id="PTHR45700">
    <property type="entry name" value="UBIQUITIN-PROTEIN LIGASE E3C"/>
    <property type="match status" value="1"/>
</dbReference>
<dbReference type="EC" id="2.3.2.26" evidence="2"/>
<evidence type="ECO:0000256" key="2">
    <source>
        <dbReference type="ARBA" id="ARBA00012485"/>
    </source>
</evidence>
<dbReference type="Proteomes" id="UP000194127">
    <property type="component" value="Unassembled WGS sequence"/>
</dbReference>
<dbReference type="PROSITE" id="PS50096">
    <property type="entry name" value="IQ"/>
    <property type="match status" value="1"/>
</dbReference>
<evidence type="ECO:0000256" key="1">
    <source>
        <dbReference type="ARBA" id="ARBA00000885"/>
    </source>
</evidence>
<evidence type="ECO:0000256" key="4">
    <source>
        <dbReference type="SAM" id="MobiDB-lite"/>
    </source>
</evidence>